<reference evidence="1 2" key="1">
    <citation type="submission" date="2018-05" db="EMBL/GenBank/DDBJ databases">
        <title>Genomic Encyclopedia of Type Strains, Phase I: the one thousand microbial genomes (KMG-I) project.</title>
        <authorList>
            <person name="Kyrpides N."/>
        </authorList>
    </citation>
    <scope>NUCLEOTIDE SEQUENCE [LARGE SCALE GENOMIC DNA]</scope>
    <source>
        <strain evidence="1 2">DSM 15611</strain>
    </source>
</reference>
<protein>
    <submittedName>
        <fullName evidence="1">Uncharacterized protein</fullName>
    </submittedName>
</protein>
<dbReference type="Proteomes" id="UP000248314">
    <property type="component" value="Unassembled WGS sequence"/>
</dbReference>
<comment type="caution">
    <text evidence="1">The sequence shown here is derived from an EMBL/GenBank/DDBJ whole genome shotgun (WGS) entry which is preliminary data.</text>
</comment>
<sequence>MVASHVKAVTAIFTQPLYRLNARAEYLTQIDHYTTMFLDFLYLGCYIHSNSLNSHQSRFDF</sequence>
<dbReference type="EMBL" id="QJJX01000021">
    <property type="protein sequence ID" value="PXX21304.1"/>
    <property type="molecule type" value="Genomic_DNA"/>
</dbReference>
<evidence type="ECO:0000313" key="1">
    <source>
        <dbReference type="EMBL" id="PXX21304.1"/>
    </source>
</evidence>
<gene>
    <name evidence="1" type="ORF">EJ73_01828</name>
</gene>
<accession>A0A318HRZ7</accession>
<organism evidence="1 2">
    <name type="scientific">Hoylesella shahii DSM 15611 = JCM 12083</name>
    <dbReference type="NCBI Taxonomy" id="1122991"/>
    <lineage>
        <taxon>Bacteria</taxon>
        <taxon>Pseudomonadati</taxon>
        <taxon>Bacteroidota</taxon>
        <taxon>Bacteroidia</taxon>
        <taxon>Bacteroidales</taxon>
        <taxon>Prevotellaceae</taxon>
        <taxon>Hoylesella</taxon>
    </lineage>
</organism>
<proteinExistence type="predicted"/>
<dbReference type="AlphaFoldDB" id="A0A318HRZ7"/>
<name>A0A318HRZ7_9BACT</name>
<evidence type="ECO:0000313" key="2">
    <source>
        <dbReference type="Proteomes" id="UP000248314"/>
    </source>
</evidence>
<keyword evidence="2" id="KW-1185">Reference proteome</keyword>